<dbReference type="PRINTS" id="PR00080">
    <property type="entry name" value="SDRFAMILY"/>
</dbReference>
<dbReference type="RefSeq" id="WP_002743803.1">
    <property type="nucleotide sequence ID" value="NZ_CP012029.1"/>
</dbReference>
<comment type="similarity">
    <text evidence="1">Belongs to the short-chain dehydrogenases/reductases (SDR) family.</text>
</comment>
<dbReference type="PRINTS" id="PR00081">
    <property type="entry name" value="GDHRDH"/>
</dbReference>
<dbReference type="SUPFAM" id="SSF51735">
    <property type="entry name" value="NAD(P)-binding Rossmann-fold domains"/>
    <property type="match status" value="1"/>
</dbReference>
<dbReference type="Gene3D" id="3.40.50.720">
    <property type="entry name" value="NAD(P)-binding Rossmann-like Domain"/>
    <property type="match status" value="1"/>
</dbReference>
<dbReference type="Pfam" id="PF00106">
    <property type="entry name" value="adh_short"/>
    <property type="match status" value="1"/>
</dbReference>
<dbReference type="InterPro" id="IPR020904">
    <property type="entry name" value="Sc_DH/Rdtase_CS"/>
</dbReference>
<dbReference type="PANTHER" id="PTHR43550:SF3">
    <property type="entry name" value="3-KETODIHYDROSPHINGOSINE REDUCTASE"/>
    <property type="match status" value="1"/>
</dbReference>
<reference evidence="2 3" key="1">
    <citation type="journal article" date="2015" name="PLoS Negl. Trop. Dis.">
        <title>Distribution of Plasmids in Distinct Leptospira Pathogenic Species.</title>
        <authorList>
            <person name="Wang Y."/>
            <person name="Zhuang X."/>
            <person name="Zhong Y."/>
            <person name="Zhang C."/>
            <person name="Zhang Y."/>
            <person name="Zeng L."/>
            <person name="Zhu Y."/>
            <person name="He P."/>
            <person name="Dong K."/>
            <person name="Pal U."/>
            <person name="Guo X."/>
            <person name="Qin J."/>
        </authorList>
    </citation>
    <scope>NUCLEOTIDE SEQUENCE [LARGE SCALE GENOMIC DNA]</scope>
    <source>
        <strain evidence="2 3">56604</strain>
    </source>
</reference>
<protein>
    <submittedName>
        <fullName evidence="2">KR domain protein</fullName>
    </submittedName>
</protein>
<accession>A0A0E3B5D7</accession>
<dbReference type="PATRIC" id="fig|280505.15.peg.3071"/>
<evidence type="ECO:0000313" key="2">
    <source>
        <dbReference type="EMBL" id="ALO27353.1"/>
    </source>
</evidence>
<sequence length="291" mass="32528">MKSNHSQFVGKKVFISGGSSGIGKGFAVEFAKRGASVILSARNEKTLKTTVEELREIGHKNAIFDFAIADVSEPKQVQKAAKKTLKALNGLDLLICNSGYAKVGKVGDLKESDFHQLMDVNFFGHVNLIRAFQEHFLKQKYGDIVLVSSMLATFSIYGYGAYSASKFAITGFAQSLRQEMMLHGVRVKVFLPPTTDTPGLKKENQDKPDLVKEIEMGSTINAVHSVEKVANAFMNWLPKRKFLGYATWDSWLQYFLVRHFPEWTLLIADAELKSAQKRLEQKGKTKTPKSE</sequence>
<evidence type="ECO:0000256" key="1">
    <source>
        <dbReference type="RuleBase" id="RU000363"/>
    </source>
</evidence>
<dbReference type="InterPro" id="IPR002347">
    <property type="entry name" value="SDR_fam"/>
</dbReference>
<gene>
    <name evidence="2" type="ORF">LBBP_03148</name>
</gene>
<evidence type="ECO:0000313" key="3">
    <source>
        <dbReference type="Proteomes" id="UP000058857"/>
    </source>
</evidence>
<dbReference type="EMBL" id="CP012029">
    <property type="protein sequence ID" value="ALO27353.1"/>
    <property type="molecule type" value="Genomic_DNA"/>
</dbReference>
<dbReference type="AlphaFoldDB" id="A0A0E3B5D7"/>
<name>A0A0E3B5D7_LEPBO</name>
<dbReference type="Proteomes" id="UP000058857">
    <property type="component" value="Chromosome 1"/>
</dbReference>
<dbReference type="InterPro" id="IPR036291">
    <property type="entry name" value="NAD(P)-bd_dom_sf"/>
</dbReference>
<organism evidence="2">
    <name type="scientific">Leptospira borgpetersenii serovar Ballum</name>
    <dbReference type="NCBI Taxonomy" id="280505"/>
    <lineage>
        <taxon>Bacteria</taxon>
        <taxon>Pseudomonadati</taxon>
        <taxon>Spirochaetota</taxon>
        <taxon>Spirochaetia</taxon>
        <taxon>Leptospirales</taxon>
        <taxon>Leptospiraceae</taxon>
        <taxon>Leptospira</taxon>
    </lineage>
</organism>
<proteinExistence type="inferred from homology"/>
<dbReference type="PROSITE" id="PS00061">
    <property type="entry name" value="ADH_SHORT"/>
    <property type="match status" value="1"/>
</dbReference>
<dbReference type="PANTHER" id="PTHR43550">
    <property type="entry name" value="3-KETODIHYDROSPHINGOSINE REDUCTASE"/>
    <property type="match status" value="1"/>
</dbReference>